<accession>A0A7W6H3E1</accession>
<keyword evidence="2 8" id="KW-0813">Transport</keyword>
<dbReference type="Pfam" id="PF00528">
    <property type="entry name" value="BPD_transp_1"/>
    <property type="match status" value="1"/>
</dbReference>
<dbReference type="PROSITE" id="PS50928">
    <property type="entry name" value="ABC_TM1"/>
    <property type="match status" value="1"/>
</dbReference>
<reference evidence="10 11" key="1">
    <citation type="submission" date="2020-08" db="EMBL/GenBank/DDBJ databases">
        <title>Genomic Encyclopedia of Type Strains, Phase IV (KMG-IV): sequencing the most valuable type-strain genomes for metagenomic binning, comparative biology and taxonomic classification.</title>
        <authorList>
            <person name="Goeker M."/>
        </authorList>
    </citation>
    <scope>NUCLEOTIDE SEQUENCE [LARGE SCALE GENOMIC DNA]</scope>
    <source>
        <strain evidence="10 11">DSM 102238</strain>
    </source>
</reference>
<evidence type="ECO:0000256" key="6">
    <source>
        <dbReference type="ARBA" id="ARBA00022989"/>
    </source>
</evidence>
<keyword evidence="4" id="KW-0997">Cell inner membrane</keyword>
<dbReference type="EMBL" id="JACIEK010000001">
    <property type="protein sequence ID" value="MBB3996783.1"/>
    <property type="molecule type" value="Genomic_DNA"/>
</dbReference>
<evidence type="ECO:0000256" key="2">
    <source>
        <dbReference type="ARBA" id="ARBA00022448"/>
    </source>
</evidence>
<feature type="transmembrane region" description="Helical" evidence="8">
    <location>
        <begin position="249"/>
        <end position="270"/>
    </location>
</feature>
<comment type="subcellular location">
    <subcellularLocation>
        <location evidence="1">Cell inner membrane</location>
        <topology evidence="1">Multi-pass membrane protein</topology>
    </subcellularLocation>
    <subcellularLocation>
        <location evidence="8">Cell membrane</location>
        <topology evidence="8">Multi-pass membrane protein</topology>
    </subcellularLocation>
</comment>
<keyword evidence="11" id="KW-1185">Reference proteome</keyword>
<evidence type="ECO:0000256" key="5">
    <source>
        <dbReference type="ARBA" id="ARBA00022692"/>
    </source>
</evidence>
<sequence length="296" mass="32191">MSAVSAGATPSPAAAKAPRLLLSRIAPWAMVIVAVLYFLLPLVATFQFSLSMIRGTWSFQAYRVIFADAAFQATFTFSLVCALATIVLGAALVVPTAYWVRLRLPKLRPVVEFVTLLPLVIPPIVLVFGYLRLYNSSSWLPFTGSVAGTNLILVFGYTVLALPYMYRAVDTGMQAIDIRTLTEAAESLGAKRGAILWQVILPNVRPAVMSGAFLTFAIVIGEFVLASLLNRPAFGPYLQNIGANRAYEPAALAMISFAITWGCMVLLQLVGGRAPGRRREASVRRSLFSFARRAPR</sequence>
<evidence type="ECO:0000256" key="4">
    <source>
        <dbReference type="ARBA" id="ARBA00022519"/>
    </source>
</evidence>
<feature type="transmembrane region" description="Helical" evidence="8">
    <location>
        <begin position="70"/>
        <end position="98"/>
    </location>
</feature>
<dbReference type="GO" id="GO:0005886">
    <property type="term" value="C:plasma membrane"/>
    <property type="evidence" value="ECO:0007669"/>
    <property type="project" value="UniProtKB-SubCell"/>
</dbReference>
<dbReference type="AlphaFoldDB" id="A0A7W6H3E1"/>
<dbReference type="SUPFAM" id="SSF161098">
    <property type="entry name" value="MetI-like"/>
    <property type="match status" value="1"/>
</dbReference>
<dbReference type="InterPro" id="IPR000515">
    <property type="entry name" value="MetI-like"/>
</dbReference>
<feature type="transmembrane region" description="Helical" evidence="8">
    <location>
        <begin position="110"/>
        <end position="131"/>
    </location>
</feature>
<evidence type="ECO:0000313" key="10">
    <source>
        <dbReference type="EMBL" id="MBB3996783.1"/>
    </source>
</evidence>
<dbReference type="Proteomes" id="UP000542776">
    <property type="component" value="Unassembled WGS sequence"/>
</dbReference>
<comment type="caution">
    <text evidence="10">The sequence shown here is derived from an EMBL/GenBank/DDBJ whole genome shotgun (WGS) entry which is preliminary data.</text>
</comment>
<keyword evidence="3" id="KW-1003">Cell membrane</keyword>
<evidence type="ECO:0000256" key="7">
    <source>
        <dbReference type="ARBA" id="ARBA00023136"/>
    </source>
</evidence>
<keyword evidence="6 8" id="KW-1133">Transmembrane helix</keyword>
<gene>
    <name evidence="10" type="ORF">GGR04_000604</name>
</gene>
<keyword evidence="5 8" id="KW-0812">Transmembrane</keyword>
<proteinExistence type="inferred from homology"/>
<organism evidence="10 11">
    <name type="scientific">Aureimonas pseudogalii</name>
    <dbReference type="NCBI Taxonomy" id="1744844"/>
    <lineage>
        <taxon>Bacteria</taxon>
        <taxon>Pseudomonadati</taxon>
        <taxon>Pseudomonadota</taxon>
        <taxon>Alphaproteobacteria</taxon>
        <taxon>Hyphomicrobiales</taxon>
        <taxon>Aurantimonadaceae</taxon>
        <taxon>Aureimonas</taxon>
    </lineage>
</organism>
<feature type="transmembrane region" description="Helical" evidence="8">
    <location>
        <begin position="207"/>
        <end position="229"/>
    </location>
</feature>
<dbReference type="GO" id="GO:0055085">
    <property type="term" value="P:transmembrane transport"/>
    <property type="evidence" value="ECO:0007669"/>
    <property type="project" value="InterPro"/>
</dbReference>
<dbReference type="PANTHER" id="PTHR43357">
    <property type="entry name" value="INNER MEMBRANE ABC TRANSPORTER PERMEASE PROTEIN YDCV"/>
    <property type="match status" value="1"/>
</dbReference>
<keyword evidence="7 8" id="KW-0472">Membrane</keyword>
<evidence type="ECO:0000313" key="11">
    <source>
        <dbReference type="Proteomes" id="UP000542776"/>
    </source>
</evidence>
<comment type="similarity">
    <text evidence="8">Belongs to the binding-protein-dependent transport system permease family.</text>
</comment>
<feature type="transmembrane region" description="Helical" evidence="8">
    <location>
        <begin position="25"/>
        <end position="50"/>
    </location>
</feature>
<name>A0A7W6H3E1_9HYPH</name>
<feature type="domain" description="ABC transmembrane type-1" evidence="9">
    <location>
        <begin position="71"/>
        <end position="270"/>
    </location>
</feature>
<evidence type="ECO:0000256" key="1">
    <source>
        <dbReference type="ARBA" id="ARBA00004429"/>
    </source>
</evidence>
<feature type="transmembrane region" description="Helical" evidence="8">
    <location>
        <begin position="151"/>
        <end position="169"/>
    </location>
</feature>
<dbReference type="InterPro" id="IPR035906">
    <property type="entry name" value="MetI-like_sf"/>
</dbReference>
<dbReference type="PANTHER" id="PTHR43357:SF4">
    <property type="entry name" value="INNER MEMBRANE ABC TRANSPORTER PERMEASE PROTEIN YDCV"/>
    <property type="match status" value="1"/>
</dbReference>
<dbReference type="Gene3D" id="1.10.3720.10">
    <property type="entry name" value="MetI-like"/>
    <property type="match status" value="1"/>
</dbReference>
<evidence type="ECO:0000256" key="3">
    <source>
        <dbReference type="ARBA" id="ARBA00022475"/>
    </source>
</evidence>
<evidence type="ECO:0000256" key="8">
    <source>
        <dbReference type="RuleBase" id="RU363032"/>
    </source>
</evidence>
<evidence type="ECO:0000259" key="9">
    <source>
        <dbReference type="PROSITE" id="PS50928"/>
    </source>
</evidence>
<dbReference type="CDD" id="cd06261">
    <property type="entry name" value="TM_PBP2"/>
    <property type="match status" value="1"/>
</dbReference>
<protein>
    <submittedName>
        <fullName evidence="10">Putative spermidine/putrescine transport system permease protein</fullName>
    </submittedName>
</protein>